<dbReference type="SUPFAM" id="SSF81296">
    <property type="entry name" value="E set domains"/>
    <property type="match status" value="2"/>
</dbReference>
<keyword evidence="5" id="KW-1185">Reference proteome</keyword>
<accession>A0A5N4A211</accession>
<organism evidence="4 5">
    <name type="scientific">Photinus pyralis</name>
    <name type="common">Common eastern firefly</name>
    <name type="synonym">Lampyris pyralis</name>
    <dbReference type="NCBI Taxonomy" id="7054"/>
    <lineage>
        <taxon>Eukaryota</taxon>
        <taxon>Metazoa</taxon>
        <taxon>Ecdysozoa</taxon>
        <taxon>Arthropoda</taxon>
        <taxon>Hexapoda</taxon>
        <taxon>Insecta</taxon>
        <taxon>Pterygota</taxon>
        <taxon>Neoptera</taxon>
        <taxon>Endopterygota</taxon>
        <taxon>Coleoptera</taxon>
        <taxon>Polyphaga</taxon>
        <taxon>Elateriformia</taxon>
        <taxon>Elateroidea</taxon>
        <taxon>Lampyridae</taxon>
        <taxon>Lampyrinae</taxon>
        <taxon>Photinus</taxon>
    </lineage>
</organism>
<dbReference type="Pfam" id="PF00339">
    <property type="entry name" value="Arrestin_N"/>
    <property type="match status" value="1"/>
</dbReference>
<evidence type="ECO:0000313" key="5">
    <source>
        <dbReference type="Proteomes" id="UP000327044"/>
    </source>
</evidence>
<name>A0A5N4A211_PHOPY</name>
<dbReference type="GO" id="GO:0005737">
    <property type="term" value="C:cytoplasm"/>
    <property type="evidence" value="ECO:0007669"/>
    <property type="project" value="TreeGrafter"/>
</dbReference>
<protein>
    <recommendedName>
        <fullName evidence="3">Arrestin C-terminal-like domain-containing protein</fullName>
    </recommendedName>
</protein>
<dbReference type="EMBL" id="VVIM01000011">
    <property type="protein sequence ID" value="KAB0791374.1"/>
    <property type="molecule type" value="Genomic_DNA"/>
</dbReference>
<dbReference type="InterPro" id="IPR050357">
    <property type="entry name" value="Arrestin_domain-protein"/>
</dbReference>
<dbReference type="InterPro" id="IPR011022">
    <property type="entry name" value="Arrestin_C-like"/>
</dbReference>
<evidence type="ECO:0000313" key="4">
    <source>
        <dbReference type="EMBL" id="KAB0791374.1"/>
    </source>
</evidence>
<gene>
    <name evidence="4" type="ORF">PPYR_03174</name>
</gene>
<evidence type="ECO:0000256" key="1">
    <source>
        <dbReference type="ARBA" id="ARBA00005298"/>
    </source>
</evidence>
<dbReference type="Gene3D" id="2.60.40.640">
    <property type="match status" value="2"/>
</dbReference>
<proteinExistence type="inferred from homology"/>
<comment type="caution">
    <text evidence="4">The sequence shown here is derived from an EMBL/GenBank/DDBJ whole genome shotgun (WGS) entry which is preliminary data.</text>
</comment>
<dbReference type="OrthoDB" id="7785529at2759"/>
<dbReference type="Proteomes" id="UP000327044">
    <property type="component" value="Unassembled WGS sequence"/>
</dbReference>
<feature type="domain" description="Arrestin C-terminal-like" evidence="3">
    <location>
        <begin position="163"/>
        <end position="296"/>
    </location>
</feature>
<keyword evidence="2" id="KW-0716">Sensory transduction</keyword>
<dbReference type="InterPro" id="IPR011021">
    <property type="entry name" value="Arrestin-like_N"/>
</dbReference>
<evidence type="ECO:0000256" key="2">
    <source>
        <dbReference type="ARBA" id="ARBA00022606"/>
    </source>
</evidence>
<evidence type="ECO:0000259" key="3">
    <source>
        <dbReference type="SMART" id="SM01017"/>
    </source>
</evidence>
<sequence>MCAFGSCEIEFEKKTYRPGDPVSGKVCCTFPLECIVRDIIITFSGRAKVCWSDGDGRTYAKIEPLFKMKSSLLQSQTKFGPGRYVYPFTLNLPENLPSSVEATCGMSRGRIKYKARVKINRKWSLDCTCEKIFEVYTCNDLNAMSSASPVERSIEKIPTSLGVSGPIQFTVSLSDDRCVPNQVVRFVARVKNDSCTTVNELRFRIVQGFTFHVKSKREEITVSATDLFAVVNSVVEPGVEKFWKLQLKIPANMSVASLPNCNVIKVFWELRGEVRLSFPHRNMRIEVPLRLGPVSPPENPELYGNSH</sequence>
<dbReference type="PANTHER" id="PTHR11188">
    <property type="entry name" value="ARRESTIN DOMAIN CONTAINING PROTEIN"/>
    <property type="match status" value="1"/>
</dbReference>
<dbReference type="InParanoid" id="A0A5N4A211"/>
<dbReference type="InterPro" id="IPR014752">
    <property type="entry name" value="Arrestin-like_C"/>
</dbReference>
<dbReference type="AlphaFoldDB" id="A0A5N4A211"/>
<dbReference type="SMART" id="SM01017">
    <property type="entry name" value="Arrestin_C"/>
    <property type="match status" value="1"/>
</dbReference>
<dbReference type="PANTHER" id="PTHR11188:SF176">
    <property type="entry name" value="ARRESTIN DOMAIN-CONTAINING PROTEIN 1"/>
    <property type="match status" value="1"/>
</dbReference>
<dbReference type="Pfam" id="PF02752">
    <property type="entry name" value="Arrestin_C"/>
    <property type="match status" value="1"/>
</dbReference>
<dbReference type="InterPro" id="IPR014756">
    <property type="entry name" value="Ig_E-set"/>
</dbReference>
<reference evidence="4 5" key="1">
    <citation type="journal article" date="2018" name="Elife">
        <title>Firefly genomes illuminate parallel origins of bioluminescence in beetles.</title>
        <authorList>
            <person name="Fallon T.R."/>
            <person name="Lower S.E."/>
            <person name="Chang C.H."/>
            <person name="Bessho-Uehara M."/>
            <person name="Martin G.J."/>
            <person name="Bewick A.J."/>
            <person name="Behringer M."/>
            <person name="Debat H.J."/>
            <person name="Wong I."/>
            <person name="Day J.C."/>
            <person name="Suvorov A."/>
            <person name="Silva C.J."/>
            <person name="Stanger-Hall K.F."/>
            <person name="Hall D.W."/>
            <person name="Schmitz R.J."/>
            <person name="Nelson D.R."/>
            <person name="Lewis S.M."/>
            <person name="Shigenobu S."/>
            <person name="Bybee S.M."/>
            <person name="Larracuente A.M."/>
            <person name="Oba Y."/>
            <person name="Weng J.K."/>
        </authorList>
    </citation>
    <scope>NUCLEOTIDE SEQUENCE [LARGE SCALE GENOMIC DNA]</scope>
    <source>
        <strain evidence="4">1611_PpyrPB1</strain>
        <tissue evidence="4">Whole body</tissue>
    </source>
</reference>
<dbReference type="GO" id="GO:0015031">
    <property type="term" value="P:protein transport"/>
    <property type="evidence" value="ECO:0007669"/>
    <property type="project" value="TreeGrafter"/>
</dbReference>
<comment type="similarity">
    <text evidence="1">Belongs to the arrestin family.</text>
</comment>